<reference evidence="3" key="1">
    <citation type="submission" date="2022-08" db="EMBL/GenBank/DDBJ databases">
        <authorList>
            <consortium name="DOE Joint Genome Institute"/>
            <person name="Min B."/>
            <person name="Riley R."/>
            <person name="Sierra-Patev S."/>
            <person name="Naranjo-Ortiz M."/>
            <person name="Looney B."/>
            <person name="Konkel Z."/>
            <person name="Slot J.C."/>
            <person name="Sakamoto Y."/>
            <person name="Steenwyk J.L."/>
            <person name="Rokas A."/>
            <person name="Carro J."/>
            <person name="Camarero S."/>
            <person name="Ferreira P."/>
            <person name="Molpeceres G."/>
            <person name="Ruiz-Duenas F.J."/>
            <person name="Serrano A."/>
            <person name="Henrissat B."/>
            <person name="Drula E."/>
            <person name="Hughes K.W."/>
            <person name="Mata J.L."/>
            <person name="Ishikawa N.K."/>
            <person name="Vargas-Isla R."/>
            <person name="Ushijima S."/>
            <person name="Smith C.A."/>
            <person name="Ahrendt S."/>
            <person name="Andreopoulos W."/>
            <person name="He G."/>
            <person name="Labutti K."/>
            <person name="Lipzen A."/>
            <person name="Ng V."/>
            <person name="Sandor L."/>
            <person name="Barry K."/>
            <person name="Martinez A.T."/>
            <person name="Xiao Y."/>
            <person name="Gibbons J.G."/>
            <person name="Terashima K."/>
            <person name="Hibbett D.S."/>
            <person name="Grigoriev I.V."/>
        </authorList>
    </citation>
    <scope>NUCLEOTIDE SEQUENCE</scope>
    <source>
        <strain evidence="3">TFB10827</strain>
    </source>
</reference>
<gene>
    <name evidence="3" type="ORF">F5050DRAFT_485556</name>
</gene>
<proteinExistence type="predicted"/>
<dbReference type="Proteomes" id="UP001163828">
    <property type="component" value="Unassembled WGS sequence"/>
</dbReference>
<accession>A0ABQ8QV11</accession>
<keyword evidence="2" id="KW-0472">Membrane</keyword>
<organism evidence="3 4">
    <name type="scientific">Lentinula boryana</name>
    <dbReference type="NCBI Taxonomy" id="40481"/>
    <lineage>
        <taxon>Eukaryota</taxon>
        <taxon>Fungi</taxon>
        <taxon>Dikarya</taxon>
        <taxon>Basidiomycota</taxon>
        <taxon>Agaricomycotina</taxon>
        <taxon>Agaricomycetes</taxon>
        <taxon>Agaricomycetidae</taxon>
        <taxon>Agaricales</taxon>
        <taxon>Marasmiineae</taxon>
        <taxon>Omphalotaceae</taxon>
        <taxon>Lentinula</taxon>
    </lineage>
</organism>
<feature type="compositionally biased region" description="Polar residues" evidence="1">
    <location>
        <begin position="200"/>
        <end position="218"/>
    </location>
</feature>
<evidence type="ECO:0000313" key="3">
    <source>
        <dbReference type="EMBL" id="KAJ4002243.1"/>
    </source>
</evidence>
<name>A0ABQ8QV11_9AGAR</name>
<evidence type="ECO:0000313" key="4">
    <source>
        <dbReference type="Proteomes" id="UP001163828"/>
    </source>
</evidence>
<evidence type="ECO:0000256" key="2">
    <source>
        <dbReference type="SAM" id="Phobius"/>
    </source>
</evidence>
<sequence length="379" mass="41935">MHLLSLSKRLDKVLSTMWSTKISLSSTVTMVLDHDCYRSAHLPSNMVYRAIVVFNFEKRCRYNGTILSSRIKQLGKILENLGISALTLSSHTSFRNWGQHVQHTALILSFVMSLITSKESIAGWTHRIIIRSASILYGCLGFMLSVMTAVIHFFFPALTRGPLKSHTVTRTSSRQTIRRKTGAKVPSAVAGSPSPLAHSVDTSSSSEPNLPKSPNSLNLPAEIQAPLPYPVDDYFPPMAPLSTSEVPQVVVTKTSLDGVRDQSPAQQLENIGKRPVIARGSTFGDNTLHGSRSMSFFRSKGSHRATSEQSSSKTLTSEAPTSREKERKKKPQIVRQRTQPYEAPYFFPTPTAPSAEFLRPRPDPVRSFTMPAPLRSVSQ</sequence>
<dbReference type="EMBL" id="MU790503">
    <property type="protein sequence ID" value="KAJ4002243.1"/>
    <property type="molecule type" value="Genomic_DNA"/>
</dbReference>
<feature type="region of interest" description="Disordered" evidence="1">
    <location>
        <begin position="165"/>
        <end position="219"/>
    </location>
</feature>
<feature type="region of interest" description="Disordered" evidence="1">
    <location>
        <begin position="279"/>
        <end position="379"/>
    </location>
</feature>
<feature type="compositionally biased region" description="Polar residues" evidence="1">
    <location>
        <begin position="307"/>
        <end position="320"/>
    </location>
</feature>
<keyword evidence="2" id="KW-0812">Transmembrane</keyword>
<keyword evidence="4" id="KW-1185">Reference proteome</keyword>
<comment type="caution">
    <text evidence="3">The sequence shown here is derived from an EMBL/GenBank/DDBJ whole genome shotgun (WGS) entry which is preliminary data.</text>
</comment>
<protein>
    <submittedName>
        <fullName evidence="3">Uncharacterized protein</fullName>
    </submittedName>
</protein>
<evidence type="ECO:0000256" key="1">
    <source>
        <dbReference type="SAM" id="MobiDB-lite"/>
    </source>
</evidence>
<keyword evidence="2" id="KW-1133">Transmembrane helix</keyword>
<feature type="compositionally biased region" description="Polar residues" evidence="1">
    <location>
        <begin position="283"/>
        <end position="296"/>
    </location>
</feature>
<feature type="transmembrane region" description="Helical" evidence="2">
    <location>
        <begin position="135"/>
        <end position="155"/>
    </location>
</feature>
<feature type="compositionally biased region" description="Polar residues" evidence="1">
    <location>
        <begin position="166"/>
        <end position="175"/>
    </location>
</feature>